<dbReference type="OrthoDB" id="9765571at2"/>
<dbReference type="EMBL" id="FRBL01000004">
    <property type="protein sequence ID" value="SHL65593.1"/>
    <property type="molecule type" value="Genomic_DNA"/>
</dbReference>
<evidence type="ECO:0000256" key="7">
    <source>
        <dbReference type="ARBA" id="ARBA00023237"/>
    </source>
</evidence>
<keyword evidence="3" id="KW-1134">Transmembrane beta strand</keyword>
<evidence type="ECO:0000256" key="5">
    <source>
        <dbReference type="ARBA" id="ARBA00022729"/>
    </source>
</evidence>
<sequence length="509" mass="55023">MIKSIYPLLGGLFLSVSAMAQSAEQALLFTNQQPSGTARTQALGGVSVGLGGDFSSAFTNPAGIGIFKTGEFLISGGVATSKNSSSYLPMVDPLDVKGSKSNFQIPNIGVVFVTNTNSGSNTWNNWSFGLGMNRSANFNNQVRIGGVTDYTSYTEPWREESEPSSYNPDYGSIGSALAYNQALLVEDNGKWISLAMPTGAGGVMESIYQRAQIDTKGGINDYVFSLGTNYGDRLYLGVSLNLPSITYKETLSVSEDDNTGNQNNDFGYFDYKQYTTINGLGFSGTLGILYKITDRFRIGGSLRLPTIYSMSIATSADLTSNTEGWKGKQSSSGAGEDYSYNMTAPLRASAGASYFFGNLQDADAVTGFLAADYEYVNHSSSKYRFEDADKGYEGGINQTIGFLYKAASNFKAGAEVKFARIFAARGGFAYYGNPYSNDSYNMGIDASRKTYSGGLGVRTKGIYFDVTYSYTQGKDYYQLYSTNDANTYPPAALLDFKRSNIMGTIGFKF</sequence>
<dbReference type="Proteomes" id="UP000184420">
    <property type="component" value="Unassembled WGS sequence"/>
</dbReference>
<dbReference type="RefSeq" id="WP_143159915.1">
    <property type="nucleotide sequence ID" value="NZ_FRBL01000004.1"/>
</dbReference>
<name>A0A1M7CEF1_9BACT</name>
<feature type="chain" id="PRO_5012884249" description="Long-chain fatty acid transport protein" evidence="8">
    <location>
        <begin position="21"/>
        <end position="509"/>
    </location>
</feature>
<protein>
    <recommendedName>
        <fullName evidence="11">Long-chain fatty acid transport protein</fullName>
    </recommendedName>
</protein>
<organism evidence="9 10">
    <name type="scientific">Chitinophaga jiangningensis</name>
    <dbReference type="NCBI Taxonomy" id="1419482"/>
    <lineage>
        <taxon>Bacteria</taxon>
        <taxon>Pseudomonadati</taxon>
        <taxon>Bacteroidota</taxon>
        <taxon>Chitinophagia</taxon>
        <taxon>Chitinophagales</taxon>
        <taxon>Chitinophagaceae</taxon>
        <taxon>Chitinophaga</taxon>
    </lineage>
</organism>
<dbReference type="GO" id="GO:0009279">
    <property type="term" value="C:cell outer membrane"/>
    <property type="evidence" value="ECO:0007669"/>
    <property type="project" value="UniProtKB-SubCell"/>
</dbReference>
<dbReference type="Gene3D" id="2.40.160.60">
    <property type="entry name" value="Outer membrane protein transport protein (OMPP1/FadL/TodX)"/>
    <property type="match status" value="1"/>
</dbReference>
<keyword evidence="10" id="KW-1185">Reference proteome</keyword>
<evidence type="ECO:0000256" key="4">
    <source>
        <dbReference type="ARBA" id="ARBA00022692"/>
    </source>
</evidence>
<dbReference type="SUPFAM" id="SSF56935">
    <property type="entry name" value="Porins"/>
    <property type="match status" value="1"/>
</dbReference>
<evidence type="ECO:0000256" key="8">
    <source>
        <dbReference type="SAM" id="SignalP"/>
    </source>
</evidence>
<reference evidence="9 10" key="1">
    <citation type="submission" date="2016-11" db="EMBL/GenBank/DDBJ databases">
        <authorList>
            <person name="Jaros S."/>
            <person name="Januszkiewicz K."/>
            <person name="Wedrychowicz H."/>
        </authorList>
    </citation>
    <scope>NUCLEOTIDE SEQUENCE [LARGE SCALE GENOMIC DNA]</scope>
    <source>
        <strain evidence="9 10">DSM 27406</strain>
    </source>
</reference>
<proteinExistence type="inferred from homology"/>
<dbReference type="STRING" id="1419482.SAMN05444266_104295"/>
<gene>
    <name evidence="9" type="ORF">SAMN05444266_104295</name>
</gene>
<comment type="subcellular location">
    <subcellularLocation>
        <location evidence="1">Cell outer membrane</location>
        <topology evidence="1">Multi-pass membrane protein</topology>
    </subcellularLocation>
</comment>
<comment type="similarity">
    <text evidence="2">Belongs to the OmpP1/FadL family.</text>
</comment>
<evidence type="ECO:0000256" key="3">
    <source>
        <dbReference type="ARBA" id="ARBA00022452"/>
    </source>
</evidence>
<evidence type="ECO:0000313" key="10">
    <source>
        <dbReference type="Proteomes" id="UP000184420"/>
    </source>
</evidence>
<evidence type="ECO:0000313" key="9">
    <source>
        <dbReference type="EMBL" id="SHL65593.1"/>
    </source>
</evidence>
<evidence type="ECO:0008006" key="11">
    <source>
        <dbReference type="Google" id="ProtNLM"/>
    </source>
</evidence>
<dbReference type="PANTHER" id="PTHR35093">
    <property type="entry name" value="OUTER MEMBRANE PROTEIN NMB0088-RELATED"/>
    <property type="match status" value="1"/>
</dbReference>
<keyword evidence="6" id="KW-0472">Membrane</keyword>
<keyword evidence="7" id="KW-0998">Cell outer membrane</keyword>
<evidence type="ECO:0000256" key="6">
    <source>
        <dbReference type="ARBA" id="ARBA00023136"/>
    </source>
</evidence>
<accession>A0A1M7CEF1</accession>
<evidence type="ECO:0000256" key="2">
    <source>
        <dbReference type="ARBA" id="ARBA00008163"/>
    </source>
</evidence>
<dbReference type="InterPro" id="IPR005017">
    <property type="entry name" value="OMPP1/FadL/TodX"/>
</dbReference>
<keyword evidence="4" id="KW-0812">Transmembrane</keyword>
<evidence type="ECO:0000256" key="1">
    <source>
        <dbReference type="ARBA" id="ARBA00004571"/>
    </source>
</evidence>
<dbReference type="GO" id="GO:0015483">
    <property type="term" value="F:long-chain fatty acid transporting porin activity"/>
    <property type="evidence" value="ECO:0007669"/>
    <property type="project" value="TreeGrafter"/>
</dbReference>
<keyword evidence="5 8" id="KW-0732">Signal</keyword>
<dbReference type="AlphaFoldDB" id="A0A1M7CEF1"/>
<feature type="signal peptide" evidence="8">
    <location>
        <begin position="1"/>
        <end position="20"/>
    </location>
</feature>
<dbReference type="PANTHER" id="PTHR35093:SF8">
    <property type="entry name" value="OUTER MEMBRANE PROTEIN NMB0088-RELATED"/>
    <property type="match status" value="1"/>
</dbReference>